<comment type="caution">
    <text evidence="2">The sequence shown here is derived from an EMBL/GenBank/DDBJ whole genome shotgun (WGS) entry which is preliminary data.</text>
</comment>
<dbReference type="InterPro" id="IPR000836">
    <property type="entry name" value="PRTase_dom"/>
</dbReference>
<feature type="domain" description="Phosphoribosyltransferase" evidence="1">
    <location>
        <begin position="31"/>
        <end position="179"/>
    </location>
</feature>
<dbReference type="Pfam" id="PF00156">
    <property type="entry name" value="Pribosyltran"/>
    <property type="match status" value="1"/>
</dbReference>
<sequence>MTSGEGCHEAVVFDDRTDAGQRLGHRLARGTWTDPVVLGVPRGGIGVAFEAARMLRAPLDVIVVRKLHVAHHPEINLGAVGEQDVRLIDDEVLWRTGVGADELADAVRDARSELARLADLYRGNRPRTDVRGRTAIVVDDGIRTGSTAHTACRVAHELGAAEVVLAVPVAPPQALERLEEVTDEQVCLATVGPAEPISRSYRCFPPVRDAEVSRLLRRAVQSPGAGGAPQSRDLR</sequence>
<keyword evidence="3" id="KW-1185">Reference proteome</keyword>
<dbReference type="CDD" id="cd06223">
    <property type="entry name" value="PRTases_typeI"/>
    <property type="match status" value="1"/>
</dbReference>
<evidence type="ECO:0000313" key="3">
    <source>
        <dbReference type="Proteomes" id="UP001500729"/>
    </source>
</evidence>
<dbReference type="InterPro" id="IPR029057">
    <property type="entry name" value="PRTase-like"/>
</dbReference>
<dbReference type="SUPFAM" id="SSF53271">
    <property type="entry name" value="PRTase-like"/>
    <property type="match status" value="1"/>
</dbReference>
<organism evidence="2 3">
    <name type="scientific">Saccharopolyspora erythraea</name>
    <name type="common">Streptomyces erythraeus</name>
    <dbReference type="NCBI Taxonomy" id="1836"/>
    <lineage>
        <taxon>Bacteria</taxon>
        <taxon>Bacillati</taxon>
        <taxon>Actinomycetota</taxon>
        <taxon>Actinomycetes</taxon>
        <taxon>Pseudonocardiales</taxon>
        <taxon>Pseudonocardiaceae</taxon>
        <taxon>Saccharopolyspora</taxon>
    </lineage>
</organism>
<accession>A0ABN1D492</accession>
<proteinExistence type="predicted"/>
<gene>
    <name evidence="2" type="ORF">GCM10009533_36260</name>
</gene>
<dbReference type="RefSeq" id="WP_009947283.1">
    <property type="nucleotide sequence ID" value="NZ_BAAAGS010000023.1"/>
</dbReference>
<dbReference type="Gene3D" id="3.30.1310.20">
    <property type="entry name" value="PRTase-like"/>
    <property type="match status" value="1"/>
</dbReference>
<protein>
    <recommendedName>
        <fullName evidence="1">Phosphoribosyltransferase domain-containing protein</fullName>
    </recommendedName>
</protein>
<name>A0ABN1D492_SACER</name>
<dbReference type="Gene3D" id="3.40.50.2020">
    <property type="match status" value="1"/>
</dbReference>
<reference evidence="2 3" key="1">
    <citation type="journal article" date="2019" name="Int. J. Syst. Evol. Microbiol.">
        <title>The Global Catalogue of Microorganisms (GCM) 10K type strain sequencing project: providing services to taxonomists for standard genome sequencing and annotation.</title>
        <authorList>
            <consortium name="The Broad Institute Genomics Platform"/>
            <consortium name="The Broad Institute Genome Sequencing Center for Infectious Disease"/>
            <person name="Wu L."/>
            <person name="Ma J."/>
        </authorList>
    </citation>
    <scope>NUCLEOTIDE SEQUENCE [LARGE SCALE GENOMIC DNA]</scope>
    <source>
        <strain evidence="2 3">JCM 10303</strain>
    </source>
</reference>
<dbReference type="EMBL" id="BAAAGS010000023">
    <property type="protein sequence ID" value="GAA0533898.1"/>
    <property type="molecule type" value="Genomic_DNA"/>
</dbReference>
<dbReference type="Proteomes" id="UP001500729">
    <property type="component" value="Unassembled WGS sequence"/>
</dbReference>
<evidence type="ECO:0000259" key="1">
    <source>
        <dbReference type="Pfam" id="PF00156"/>
    </source>
</evidence>
<evidence type="ECO:0000313" key="2">
    <source>
        <dbReference type="EMBL" id="GAA0533898.1"/>
    </source>
</evidence>